<evidence type="ECO:0000313" key="3">
    <source>
        <dbReference type="Proteomes" id="UP000812440"/>
    </source>
</evidence>
<protein>
    <submittedName>
        <fullName evidence="2">Uncharacterized protein</fullName>
    </submittedName>
</protein>
<sequence>MGRAVLLMCTVILCTSIQRAAASRKNGIMRITGIISEDLCRKECDAAKMSGTFPCTWLVFYQNHCVLLHCHNPSSCAKKRKKIQMLFDKNTVKIKRKRQQFATPDSYWNVKMTTGVKKRQLKKKRHKRETVHKISKKSSSTIGDMSTYVVTTTSPTDLPTQLSPTQTFMTRIENPPTTKATLTTAISTIGVMSTYADTTTSPADLPTQLSATQTFTTRTENPPTTTTTLTALNLTTTTTTLTALNLTTTTNPMSTVTEPAASQLNTTLNIKIKATFLGIQPASASLSLTPSTPTNVGINISNATDPIMRSQPKNTYEPTAIYNTTKEQTTAKNITFEPTQGLLSTFILQTTVPVKHTTTVPTTKVSSTIEPTTNRSKTTTVLTTTLLTVTSAATTTSRTVLVTKSLPMPTTNVLSTIEPTTNRNNTTTVLTTPLLSVTSSATTTSRTVLVTEILPSTTLSTIIETQKTPNITPESRLKLSTFILSTSAVKSLFDVTDHDKDAGDMLVVSEEAYESYKKKDYTQIDYLIDGMYADSEM</sequence>
<name>A0A8T2J3A5_9PIPI</name>
<evidence type="ECO:0000256" key="1">
    <source>
        <dbReference type="SAM" id="SignalP"/>
    </source>
</evidence>
<evidence type="ECO:0000313" key="2">
    <source>
        <dbReference type="EMBL" id="KAG8437904.1"/>
    </source>
</evidence>
<feature type="signal peptide" evidence="1">
    <location>
        <begin position="1"/>
        <end position="22"/>
    </location>
</feature>
<dbReference type="Proteomes" id="UP000812440">
    <property type="component" value="Chromosome 4"/>
</dbReference>
<dbReference type="EMBL" id="JAACNH010000007">
    <property type="protein sequence ID" value="KAG8437904.1"/>
    <property type="molecule type" value="Genomic_DNA"/>
</dbReference>
<comment type="caution">
    <text evidence="2">The sequence shown here is derived from an EMBL/GenBank/DDBJ whole genome shotgun (WGS) entry which is preliminary data.</text>
</comment>
<feature type="chain" id="PRO_5035931993" evidence="1">
    <location>
        <begin position="23"/>
        <end position="537"/>
    </location>
</feature>
<proteinExistence type="predicted"/>
<gene>
    <name evidence="2" type="ORF">GDO86_008556</name>
</gene>
<reference evidence="2" key="1">
    <citation type="thesis" date="2020" institute="ProQuest LLC" country="789 East Eisenhower Parkway, Ann Arbor, MI, USA">
        <title>Comparative Genomics and Chromosome Evolution.</title>
        <authorList>
            <person name="Mudd A.B."/>
        </authorList>
    </citation>
    <scope>NUCLEOTIDE SEQUENCE</scope>
    <source>
        <strain evidence="2">Female2</strain>
        <tissue evidence="2">Blood</tissue>
    </source>
</reference>
<dbReference type="OrthoDB" id="10071013at2759"/>
<dbReference type="Pfam" id="PF17823">
    <property type="entry name" value="DUF5585"/>
    <property type="match status" value="1"/>
</dbReference>
<dbReference type="AlphaFoldDB" id="A0A8T2J3A5"/>
<accession>A0A8T2J3A5</accession>
<keyword evidence="1" id="KW-0732">Signal</keyword>
<organism evidence="2 3">
    <name type="scientific">Hymenochirus boettgeri</name>
    <name type="common">Congo dwarf clawed frog</name>
    <dbReference type="NCBI Taxonomy" id="247094"/>
    <lineage>
        <taxon>Eukaryota</taxon>
        <taxon>Metazoa</taxon>
        <taxon>Chordata</taxon>
        <taxon>Craniata</taxon>
        <taxon>Vertebrata</taxon>
        <taxon>Euteleostomi</taxon>
        <taxon>Amphibia</taxon>
        <taxon>Batrachia</taxon>
        <taxon>Anura</taxon>
        <taxon>Pipoidea</taxon>
        <taxon>Pipidae</taxon>
        <taxon>Pipinae</taxon>
        <taxon>Hymenochirus</taxon>
    </lineage>
</organism>
<dbReference type="InterPro" id="IPR041056">
    <property type="entry name" value="DUF5585"/>
</dbReference>
<keyword evidence="3" id="KW-1185">Reference proteome</keyword>